<feature type="transmembrane region" description="Helical" evidence="16">
    <location>
        <begin position="309"/>
        <end position="330"/>
    </location>
</feature>
<protein>
    <recommendedName>
        <fullName evidence="4 16">NADH-ubiquinone oxidoreductase chain 4</fullName>
        <ecNumber evidence="3 16">7.1.1.2</ecNumber>
    </recommendedName>
</protein>
<dbReference type="InterPro" id="IPR003918">
    <property type="entry name" value="NADH_UbQ_OxRdtase"/>
</dbReference>
<dbReference type="PRINTS" id="PR01437">
    <property type="entry name" value="NUOXDRDTASE4"/>
</dbReference>
<comment type="function">
    <text evidence="16">Core subunit of the mitochondrial membrane respiratory chain NADH dehydrogenase (Complex I) which catalyzes electron transfer from NADH through the respiratory chain, using ubiquinone as an electron acceptor. Essential for the catalytic activity and assembly of complex I.</text>
</comment>
<keyword evidence="13 16" id="KW-0496">Mitochondrion</keyword>
<organism evidence="19">
    <name type="scientific">Salamandra corsica</name>
    <name type="common">Corsican fire salamander</name>
    <dbReference type="NCBI Taxonomy" id="180811"/>
    <lineage>
        <taxon>Eukaryota</taxon>
        <taxon>Metazoa</taxon>
        <taxon>Chordata</taxon>
        <taxon>Craniata</taxon>
        <taxon>Vertebrata</taxon>
        <taxon>Euteleostomi</taxon>
        <taxon>Amphibia</taxon>
        <taxon>Batrachia</taxon>
        <taxon>Caudata</taxon>
        <taxon>Salamandroidea</taxon>
        <taxon>Salamandridae</taxon>
        <taxon>Salamandrinae</taxon>
        <taxon>Salamandra</taxon>
    </lineage>
</organism>
<evidence type="ECO:0000313" key="19">
    <source>
        <dbReference type="EMBL" id="ASN74039.1"/>
    </source>
</evidence>
<keyword evidence="14 16" id="KW-0472">Membrane</keyword>
<dbReference type="Pfam" id="PF01059">
    <property type="entry name" value="Oxidored_q5_N"/>
    <property type="match status" value="1"/>
</dbReference>
<keyword evidence="12 16" id="KW-0830">Ubiquinone</keyword>
<dbReference type="GO" id="GO:0042773">
    <property type="term" value="P:ATP synthesis coupled electron transport"/>
    <property type="evidence" value="ECO:0007669"/>
    <property type="project" value="InterPro"/>
</dbReference>
<dbReference type="GO" id="GO:0031966">
    <property type="term" value="C:mitochondrial membrane"/>
    <property type="evidence" value="ECO:0007669"/>
    <property type="project" value="UniProtKB-SubCell"/>
</dbReference>
<geneLocation type="mitochondrion" evidence="19"/>
<dbReference type="GO" id="GO:0003954">
    <property type="term" value="F:NADH dehydrogenase activity"/>
    <property type="evidence" value="ECO:0007669"/>
    <property type="project" value="TreeGrafter"/>
</dbReference>
<sequence length="459" mass="51903">MLKILIPTIMLLPMTWLANKKWLWMYFTLNSMIIAMTSLIWFNLPFEFSMMTNSWMTVDQISSPLLVLTCWLLPLMTLASQNHMKPNPLTRQRAYLTMFVILQTSLIFAFSSTELILFYIAFETTLIPTLIIITRWGNQTERLNAGTYFLFYTLAGSLPLLVALLTLQTSLGSLSLILISTLQPILSQDYMNMVLWVACLLAFMVKMPLYGVHLWLPKAHVEAPIAGSMILAAVLLKLGGYGIIRITIMLTPLMKEMSYPFMILALWGVVMTSLICMRQTDLKSLIAYSSVSHMGLVIAAILIQTPWSMTGAIILMISHGLISSALFCLANLNYERTHSRTLLLVRGAQTVMPLMATWWLLTSLSNMALPPSMNLWGELTIMISLFNWSLWTILMTGVGALITALYTLYMFLMTQRGPTPPHLNQMTPSHTREHFLLTMHLMPMLLLILKPSIISGIFT</sequence>
<name>A0A343EZW6_9SALA</name>
<accession>A0A343EZW6</accession>
<keyword evidence="10 16" id="KW-1133">Transmembrane helix</keyword>
<feature type="transmembrane region" description="Helical" evidence="16">
    <location>
        <begin position="61"/>
        <end position="80"/>
    </location>
</feature>
<evidence type="ECO:0000256" key="1">
    <source>
        <dbReference type="ARBA" id="ARBA00004225"/>
    </source>
</evidence>
<dbReference type="Pfam" id="PF00361">
    <property type="entry name" value="Proton_antipo_M"/>
    <property type="match status" value="1"/>
</dbReference>
<dbReference type="GO" id="GO:0048039">
    <property type="term" value="F:ubiquinone binding"/>
    <property type="evidence" value="ECO:0007669"/>
    <property type="project" value="TreeGrafter"/>
</dbReference>
<evidence type="ECO:0000256" key="3">
    <source>
        <dbReference type="ARBA" id="ARBA00012944"/>
    </source>
</evidence>
<comment type="similarity">
    <text evidence="2 16">Belongs to the complex I subunit 4 family.</text>
</comment>
<feature type="transmembrane region" description="Helical" evidence="16">
    <location>
        <begin position="228"/>
        <end position="251"/>
    </location>
</feature>
<evidence type="ECO:0000256" key="5">
    <source>
        <dbReference type="ARBA" id="ARBA00022448"/>
    </source>
</evidence>
<feature type="transmembrane region" description="Helical" evidence="16">
    <location>
        <begin position="194"/>
        <end position="216"/>
    </location>
</feature>
<dbReference type="GO" id="GO:0008137">
    <property type="term" value="F:NADH dehydrogenase (ubiquinone) activity"/>
    <property type="evidence" value="ECO:0007669"/>
    <property type="project" value="UniProtKB-UniRule"/>
</dbReference>
<keyword evidence="11 16" id="KW-0520">NAD</keyword>
<keyword evidence="8" id="KW-1278">Translocase</keyword>
<dbReference type="InterPro" id="IPR010227">
    <property type="entry name" value="NADH_Q_OxRdtase_chainM/4"/>
</dbReference>
<evidence type="ECO:0000256" key="7">
    <source>
        <dbReference type="ARBA" id="ARBA00022692"/>
    </source>
</evidence>
<evidence type="ECO:0000259" key="17">
    <source>
        <dbReference type="Pfam" id="PF00361"/>
    </source>
</evidence>
<comment type="subcellular location">
    <subcellularLocation>
        <location evidence="1 16">Mitochondrion membrane</location>
        <topology evidence="1 16">Multi-pass membrane protein</topology>
    </subcellularLocation>
</comment>
<dbReference type="GO" id="GO:0015990">
    <property type="term" value="P:electron transport coupled proton transport"/>
    <property type="evidence" value="ECO:0007669"/>
    <property type="project" value="TreeGrafter"/>
</dbReference>
<proteinExistence type="inferred from homology"/>
<evidence type="ECO:0000256" key="6">
    <source>
        <dbReference type="ARBA" id="ARBA00022660"/>
    </source>
</evidence>
<evidence type="ECO:0000256" key="4">
    <source>
        <dbReference type="ARBA" id="ARBA00021006"/>
    </source>
</evidence>
<dbReference type="EMBL" id="MF043388">
    <property type="protein sequence ID" value="ASN74039.1"/>
    <property type="molecule type" value="Genomic_DNA"/>
</dbReference>
<feature type="domain" description="NADH:ubiquinone oxidoreductase chain 4 N-terminal" evidence="18">
    <location>
        <begin position="1"/>
        <end position="109"/>
    </location>
</feature>
<reference evidence="19" key="1">
    <citation type="journal article" date="2017" name="Mol. Phylogenet. Evol.">
        <title>Inferring the shallow phylogeny of true salamanders (Salamandra) by multiple phylogenomic approaches.</title>
        <authorList>
            <person name="Rodriguez A."/>
            <person name="Burgon J.D."/>
            <person name="Lyra M."/>
            <person name="Irisarri I."/>
            <person name="Baurain D."/>
            <person name="Blaustein L."/>
            <person name="Gocmen B."/>
            <person name="Kunzel S."/>
            <person name="Mable B."/>
            <person name="Nolte A.W."/>
            <person name="Veith M."/>
            <person name="Steinfartz S."/>
            <person name="Elmer K.R."/>
            <person name="Philippe H."/>
            <person name="Vences M."/>
        </authorList>
    </citation>
    <scope>NUCLEOTIDE SEQUENCE</scope>
</reference>
<dbReference type="InterPro" id="IPR001750">
    <property type="entry name" value="ND/Mrp_TM"/>
</dbReference>
<keyword evidence="6 16" id="KW-0679">Respiratory chain</keyword>
<dbReference type="AlphaFoldDB" id="A0A343EZW6"/>
<evidence type="ECO:0000256" key="14">
    <source>
        <dbReference type="ARBA" id="ARBA00023136"/>
    </source>
</evidence>
<dbReference type="InterPro" id="IPR000260">
    <property type="entry name" value="NADH4_N"/>
</dbReference>
<evidence type="ECO:0000256" key="8">
    <source>
        <dbReference type="ARBA" id="ARBA00022967"/>
    </source>
</evidence>
<feature type="transmembrane region" description="Helical" evidence="16">
    <location>
        <begin position="257"/>
        <end position="276"/>
    </location>
</feature>
<evidence type="ECO:0000259" key="18">
    <source>
        <dbReference type="Pfam" id="PF01059"/>
    </source>
</evidence>
<evidence type="ECO:0000256" key="16">
    <source>
        <dbReference type="RuleBase" id="RU003297"/>
    </source>
</evidence>
<feature type="transmembrane region" description="Helical" evidence="16">
    <location>
        <begin position="149"/>
        <end position="182"/>
    </location>
</feature>
<gene>
    <name evidence="19" type="primary">ND4</name>
</gene>
<comment type="catalytic activity">
    <reaction evidence="15 16">
        <text>a ubiquinone + NADH + 5 H(+)(in) = a ubiquinol + NAD(+) + 4 H(+)(out)</text>
        <dbReference type="Rhea" id="RHEA:29091"/>
        <dbReference type="Rhea" id="RHEA-COMP:9565"/>
        <dbReference type="Rhea" id="RHEA-COMP:9566"/>
        <dbReference type="ChEBI" id="CHEBI:15378"/>
        <dbReference type="ChEBI" id="CHEBI:16389"/>
        <dbReference type="ChEBI" id="CHEBI:17976"/>
        <dbReference type="ChEBI" id="CHEBI:57540"/>
        <dbReference type="ChEBI" id="CHEBI:57945"/>
        <dbReference type="EC" id="7.1.1.2"/>
    </reaction>
</comment>
<feature type="transmembrane region" description="Helical" evidence="16">
    <location>
        <begin position="92"/>
        <end position="110"/>
    </location>
</feature>
<dbReference type="PANTHER" id="PTHR43507:SF20">
    <property type="entry name" value="NADH-UBIQUINONE OXIDOREDUCTASE CHAIN 4"/>
    <property type="match status" value="1"/>
</dbReference>
<feature type="transmembrane region" description="Helical" evidence="16">
    <location>
        <begin position="381"/>
        <end position="414"/>
    </location>
</feature>
<evidence type="ECO:0000256" key="11">
    <source>
        <dbReference type="ARBA" id="ARBA00023027"/>
    </source>
</evidence>
<feature type="transmembrane region" description="Helical" evidence="16">
    <location>
        <begin position="116"/>
        <end position="137"/>
    </location>
</feature>
<feature type="transmembrane region" description="Helical" evidence="16">
    <location>
        <begin position="435"/>
        <end position="458"/>
    </location>
</feature>
<evidence type="ECO:0000256" key="10">
    <source>
        <dbReference type="ARBA" id="ARBA00022989"/>
    </source>
</evidence>
<feature type="domain" description="NADH:quinone oxidoreductase/Mrp antiporter transmembrane" evidence="17">
    <location>
        <begin position="112"/>
        <end position="402"/>
    </location>
</feature>
<evidence type="ECO:0000256" key="12">
    <source>
        <dbReference type="ARBA" id="ARBA00023075"/>
    </source>
</evidence>
<keyword evidence="7 16" id="KW-0812">Transmembrane</keyword>
<dbReference type="NCBIfam" id="TIGR01972">
    <property type="entry name" value="NDH_I_M"/>
    <property type="match status" value="1"/>
</dbReference>
<dbReference type="PANTHER" id="PTHR43507">
    <property type="entry name" value="NADH-UBIQUINONE OXIDOREDUCTASE CHAIN 4"/>
    <property type="match status" value="1"/>
</dbReference>
<evidence type="ECO:0000256" key="2">
    <source>
        <dbReference type="ARBA" id="ARBA00009025"/>
    </source>
</evidence>
<dbReference type="EC" id="7.1.1.2" evidence="3 16"/>
<evidence type="ECO:0000256" key="13">
    <source>
        <dbReference type="ARBA" id="ARBA00023128"/>
    </source>
</evidence>
<feature type="transmembrane region" description="Helical" evidence="16">
    <location>
        <begin position="21"/>
        <end position="41"/>
    </location>
</feature>
<feature type="transmembrane region" description="Helical" evidence="16">
    <location>
        <begin position="285"/>
        <end position="303"/>
    </location>
</feature>
<evidence type="ECO:0000256" key="15">
    <source>
        <dbReference type="ARBA" id="ARBA00049551"/>
    </source>
</evidence>
<keyword evidence="9 16" id="KW-0249">Electron transport</keyword>
<evidence type="ECO:0000256" key="9">
    <source>
        <dbReference type="ARBA" id="ARBA00022982"/>
    </source>
</evidence>
<keyword evidence="5 16" id="KW-0813">Transport</keyword>
<feature type="transmembrane region" description="Helical" evidence="16">
    <location>
        <begin position="342"/>
        <end position="361"/>
    </location>
</feature>